<accession>A0ABX0A6B2</accession>
<evidence type="ECO:0000313" key="9">
    <source>
        <dbReference type="Proteomes" id="UP000743899"/>
    </source>
</evidence>
<dbReference type="PANTHER" id="PTHR43337">
    <property type="entry name" value="XANTHINE/URACIL PERMEASE C887.17-RELATED"/>
    <property type="match status" value="1"/>
</dbReference>
<dbReference type="EMBL" id="JAACYS010000100">
    <property type="protein sequence ID" value="NCU18978.1"/>
    <property type="molecule type" value="Genomic_DNA"/>
</dbReference>
<evidence type="ECO:0000256" key="6">
    <source>
        <dbReference type="ARBA" id="ARBA00023136"/>
    </source>
</evidence>
<dbReference type="PANTHER" id="PTHR43337:SF2">
    <property type="entry name" value="XANTHINE_URACIL PERMEASE"/>
    <property type="match status" value="1"/>
</dbReference>
<evidence type="ECO:0000256" key="7">
    <source>
        <dbReference type="SAM" id="Phobius"/>
    </source>
</evidence>
<dbReference type="InterPro" id="IPR045018">
    <property type="entry name" value="Azg-like"/>
</dbReference>
<keyword evidence="3" id="KW-0813">Transport</keyword>
<evidence type="ECO:0000256" key="4">
    <source>
        <dbReference type="ARBA" id="ARBA00022692"/>
    </source>
</evidence>
<feature type="transmembrane region" description="Helical" evidence="7">
    <location>
        <begin position="235"/>
        <end position="254"/>
    </location>
</feature>
<dbReference type="Proteomes" id="UP000743899">
    <property type="component" value="Unassembled WGS sequence"/>
</dbReference>
<feature type="transmembrane region" description="Helical" evidence="7">
    <location>
        <begin position="367"/>
        <end position="396"/>
    </location>
</feature>
<protein>
    <submittedName>
        <fullName evidence="8">NCS2 family permease</fullName>
    </submittedName>
</protein>
<evidence type="ECO:0000256" key="1">
    <source>
        <dbReference type="ARBA" id="ARBA00004141"/>
    </source>
</evidence>
<feature type="transmembrane region" description="Helical" evidence="7">
    <location>
        <begin position="129"/>
        <end position="148"/>
    </location>
</feature>
<feature type="transmembrane region" description="Helical" evidence="7">
    <location>
        <begin position="313"/>
        <end position="332"/>
    </location>
</feature>
<keyword evidence="5 7" id="KW-1133">Transmembrane helix</keyword>
<name>A0ABX0A6B2_9BACI</name>
<dbReference type="RefSeq" id="WP_161921804.1">
    <property type="nucleotide sequence ID" value="NZ_JAACYS010000100.1"/>
</dbReference>
<evidence type="ECO:0000256" key="2">
    <source>
        <dbReference type="ARBA" id="ARBA00005697"/>
    </source>
</evidence>
<comment type="similarity">
    <text evidence="2">Belongs to the nucleobase:cation symporter-2 (NCS2) (TC 2.A.40) family. Azg-like subfamily.</text>
</comment>
<evidence type="ECO:0000256" key="5">
    <source>
        <dbReference type="ARBA" id="ARBA00022989"/>
    </source>
</evidence>
<feature type="transmembrane region" description="Helical" evidence="7">
    <location>
        <begin position="194"/>
        <end position="215"/>
    </location>
</feature>
<feature type="transmembrane region" description="Helical" evidence="7">
    <location>
        <begin position="52"/>
        <end position="75"/>
    </location>
</feature>
<feature type="transmembrane region" description="Helical" evidence="7">
    <location>
        <begin position="20"/>
        <end position="40"/>
    </location>
</feature>
<comment type="subcellular location">
    <subcellularLocation>
        <location evidence="1">Membrane</location>
        <topology evidence="1">Multi-pass membrane protein</topology>
    </subcellularLocation>
</comment>
<feature type="transmembrane region" description="Helical" evidence="7">
    <location>
        <begin position="339"/>
        <end position="355"/>
    </location>
</feature>
<sequence>MKRDLFQLKEHNTTVRQELTAGLTGFLTIVYIIAVNAIILSEAGMPLEGAMLGTILTSFFGCLVMGLWANAPILVVPGMGINAMFTYTLVQSMGLSWQDALGVTVIAGFIFTIISFTRLTKVINDAIPGTLKEAITIGIGLFLILIGLENGQLIERGDQSIVALGDINKPEVLATILTLVFALILFIRNVKGHFLWTILFGAGIAYLFGILPSGANSTLSFESYREVFASFSLENWVTLPFLIAIFSITMVVVFENLGLVDGFVKFAKRPEKFKKAFQATGISVFLSGIFGSSPTVATAETTAAITAGGRTGLTTITSGLLFLVVILFIPYVNMIPANAIAPVLIIVGGLMVQNIRNLDFRDLTEAFPAIFIITMIPFTYSIADGIAIGFIMYVVLRLATGKVKKVSLPLFIIASLFLLNYIVQFIS</sequence>
<evidence type="ECO:0000256" key="3">
    <source>
        <dbReference type="ARBA" id="ARBA00022448"/>
    </source>
</evidence>
<dbReference type="InterPro" id="IPR006043">
    <property type="entry name" value="NCS2"/>
</dbReference>
<feature type="transmembrane region" description="Helical" evidence="7">
    <location>
        <begin position="408"/>
        <end position="426"/>
    </location>
</feature>
<evidence type="ECO:0000313" key="8">
    <source>
        <dbReference type="EMBL" id="NCU18978.1"/>
    </source>
</evidence>
<feature type="transmembrane region" description="Helical" evidence="7">
    <location>
        <begin position="168"/>
        <end position="187"/>
    </location>
</feature>
<keyword evidence="6 7" id="KW-0472">Membrane</keyword>
<keyword evidence="4 7" id="KW-0812">Transmembrane</keyword>
<proteinExistence type="inferred from homology"/>
<organism evidence="8 9">
    <name type="scientific">Pallidibacillus pasinlerensis</name>
    <dbReference type="NCBI Taxonomy" id="2703818"/>
    <lineage>
        <taxon>Bacteria</taxon>
        <taxon>Bacillati</taxon>
        <taxon>Bacillota</taxon>
        <taxon>Bacilli</taxon>
        <taxon>Bacillales</taxon>
        <taxon>Bacillaceae</taxon>
        <taxon>Pallidibacillus</taxon>
    </lineage>
</organism>
<comment type="caution">
    <text evidence="8">The sequence shown here is derived from an EMBL/GenBank/DDBJ whole genome shotgun (WGS) entry which is preliminary data.</text>
</comment>
<keyword evidence="9" id="KW-1185">Reference proteome</keyword>
<feature type="transmembrane region" description="Helical" evidence="7">
    <location>
        <begin position="95"/>
        <end position="117"/>
    </location>
</feature>
<feature type="transmembrane region" description="Helical" evidence="7">
    <location>
        <begin position="275"/>
        <end position="293"/>
    </location>
</feature>
<gene>
    <name evidence="8" type="ORF">GW534_15005</name>
</gene>
<reference evidence="8 9" key="1">
    <citation type="submission" date="2020-01" db="EMBL/GenBank/DDBJ databases">
        <title>A novel Bacillus sp. from Pasinler.</title>
        <authorList>
            <person name="Adiguzel A."/>
            <person name="Ay H."/>
            <person name="Baltaci M.O."/>
        </authorList>
    </citation>
    <scope>NUCLEOTIDE SEQUENCE [LARGE SCALE GENOMIC DNA]</scope>
    <source>
        <strain evidence="8 9">P1</strain>
    </source>
</reference>
<dbReference type="Pfam" id="PF00860">
    <property type="entry name" value="Xan_ur_permease"/>
    <property type="match status" value="1"/>
</dbReference>